<evidence type="ECO:0000313" key="3">
    <source>
        <dbReference type="EMBL" id="MDM5147754.1"/>
    </source>
</evidence>
<dbReference type="PANTHER" id="PTHR42760">
    <property type="entry name" value="SHORT-CHAIN DEHYDROGENASES/REDUCTASES FAMILY MEMBER"/>
    <property type="match status" value="1"/>
</dbReference>
<protein>
    <submittedName>
        <fullName evidence="3">SDR family oxidoreductase</fullName>
    </submittedName>
</protein>
<dbReference type="PRINTS" id="PR00080">
    <property type="entry name" value="SDRFAMILY"/>
</dbReference>
<dbReference type="InterPro" id="IPR002347">
    <property type="entry name" value="SDR_fam"/>
</dbReference>
<dbReference type="Pfam" id="PF13561">
    <property type="entry name" value="adh_short_C2"/>
    <property type="match status" value="1"/>
</dbReference>
<keyword evidence="4" id="KW-1185">Reference proteome</keyword>
<dbReference type="InterPro" id="IPR020904">
    <property type="entry name" value="Sc_DH/Rdtase_CS"/>
</dbReference>
<evidence type="ECO:0000256" key="1">
    <source>
        <dbReference type="ARBA" id="ARBA00006484"/>
    </source>
</evidence>
<gene>
    <name evidence="3" type="ORF">NQX30_05155</name>
</gene>
<name>A0ABT7QM24_9GAMM</name>
<proteinExistence type="inferred from homology"/>
<keyword evidence="2" id="KW-0560">Oxidoreductase</keyword>
<comment type="caution">
    <text evidence="3">The sequence shown here is derived from an EMBL/GenBank/DDBJ whole genome shotgun (WGS) entry which is preliminary data.</text>
</comment>
<accession>A0ABT7QM24</accession>
<dbReference type="Gene3D" id="3.40.50.720">
    <property type="entry name" value="NAD(P)-binding Rossmann-like Domain"/>
    <property type="match status" value="1"/>
</dbReference>
<reference evidence="3" key="2">
    <citation type="journal article" date="2023" name="Microbiome">
        <title>Synthase-selected sorting approach identifies a beta-lactone synthase in a nudibranch symbiotic bacterium.</title>
        <authorList>
            <person name="Dzunkova M."/>
            <person name="La Clair J.J."/>
            <person name="Tyml T."/>
            <person name="Doud D."/>
            <person name="Schulz F."/>
            <person name="Piquer-Esteban S."/>
            <person name="Porcel Sanchis D."/>
            <person name="Osborn A."/>
            <person name="Robinson D."/>
            <person name="Louie K.B."/>
            <person name="Bowen B.P."/>
            <person name="Bowers R.M."/>
            <person name="Lee J."/>
            <person name="Arnau V."/>
            <person name="Diaz-Villanueva W."/>
            <person name="Stepanauskas R."/>
            <person name="Gosliner T."/>
            <person name="Date S.V."/>
            <person name="Northen T.R."/>
            <person name="Cheng J.F."/>
            <person name="Burkart M.D."/>
            <person name="Woyke T."/>
        </authorList>
    </citation>
    <scope>NUCLEOTIDE SEQUENCE</scope>
    <source>
        <strain evidence="3">Df01</strain>
    </source>
</reference>
<dbReference type="SUPFAM" id="SSF51735">
    <property type="entry name" value="NAD(P)-binding Rossmann-fold domains"/>
    <property type="match status" value="1"/>
</dbReference>
<dbReference type="InterPro" id="IPR036291">
    <property type="entry name" value="NAD(P)-bd_dom_sf"/>
</dbReference>
<reference evidence="3" key="1">
    <citation type="submission" date="2022-08" db="EMBL/GenBank/DDBJ databases">
        <authorList>
            <person name="Dzunkova M."/>
            <person name="La Clair J."/>
            <person name="Tyml T."/>
            <person name="Doud D."/>
            <person name="Schulz F."/>
            <person name="Piquer S."/>
            <person name="Porcel Sanchis D."/>
            <person name="Osborn A."/>
            <person name="Robinson D."/>
            <person name="Louie K.B."/>
            <person name="Bowen B.P."/>
            <person name="Bowers R."/>
            <person name="Lee J."/>
            <person name="Arnau Llombart V."/>
            <person name="Diaz Villanueva W."/>
            <person name="Gosliner T."/>
            <person name="Northen T."/>
            <person name="Cheng J.-F."/>
            <person name="Burkart M.D."/>
            <person name="Woyke T."/>
        </authorList>
    </citation>
    <scope>NUCLEOTIDE SEQUENCE</scope>
    <source>
        <strain evidence="3">Df01</strain>
    </source>
</reference>
<evidence type="ECO:0000256" key="2">
    <source>
        <dbReference type="ARBA" id="ARBA00023002"/>
    </source>
</evidence>
<sequence>MNNFINNLFGLHGRVAVITGGGTGIGRRIGLALAQAGARTVLIGRRKNKLDDAAAEIINVCGGNQAAVVTADLSDTRSIPQTAVEAAACFGAPSILVNAAGVNLRSSSDPAESTSAITLDNWEKTLAVNLGAPFFLSRELATGMDKGGAIINVGSLQSLRAGLGDAAYGASKGGVAQLTRLLARAWGERGITVNALIPGFFPSEMTDIVFEDKELIEKLAASTLLGRNGALSDMDGAAVFLASSAAAYLTGLLLPVDGGFLAK</sequence>
<dbReference type="PANTHER" id="PTHR42760:SF115">
    <property type="entry name" value="3-OXOACYL-[ACYL-CARRIER-PROTEIN] REDUCTASE FABG"/>
    <property type="match status" value="1"/>
</dbReference>
<dbReference type="PROSITE" id="PS00061">
    <property type="entry name" value="ADH_SHORT"/>
    <property type="match status" value="1"/>
</dbReference>
<dbReference type="Proteomes" id="UP001168167">
    <property type="component" value="Unassembled WGS sequence"/>
</dbReference>
<evidence type="ECO:0000313" key="4">
    <source>
        <dbReference type="Proteomes" id="UP001168167"/>
    </source>
</evidence>
<dbReference type="EMBL" id="JANQAO010000003">
    <property type="protein sequence ID" value="MDM5147754.1"/>
    <property type="molecule type" value="Genomic_DNA"/>
</dbReference>
<comment type="similarity">
    <text evidence="1">Belongs to the short-chain dehydrogenases/reductases (SDR) family.</text>
</comment>
<dbReference type="PRINTS" id="PR00081">
    <property type="entry name" value="GDHRDH"/>
</dbReference>
<organism evidence="3 4">
    <name type="scientific">Candidatus Doriopsillibacter californiensis</name>
    <dbReference type="NCBI Taxonomy" id="2970740"/>
    <lineage>
        <taxon>Bacteria</taxon>
        <taxon>Pseudomonadati</taxon>
        <taxon>Pseudomonadota</taxon>
        <taxon>Gammaproteobacteria</taxon>
        <taxon>Candidatus Tethybacterales</taxon>
        <taxon>Candidatus Persebacteraceae</taxon>
        <taxon>Candidatus Doriopsillibacter</taxon>
    </lineage>
</organism>